<dbReference type="InterPro" id="IPR002921">
    <property type="entry name" value="Fungal_lipase-type"/>
</dbReference>
<keyword evidence="4" id="KW-1185">Reference proteome</keyword>
<dbReference type="SUPFAM" id="SSF53474">
    <property type="entry name" value="alpha/beta-Hydrolases"/>
    <property type="match status" value="1"/>
</dbReference>
<dbReference type="InterPro" id="IPR029058">
    <property type="entry name" value="AB_hydrolase_fold"/>
</dbReference>
<organism evidence="3 4">
    <name type="scientific">Coccomyxa viridis</name>
    <dbReference type="NCBI Taxonomy" id="1274662"/>
    <lineage>
        <taxon>Eukaryota</taxon>
        <taxon>Viridiplantae</taxon>
        <taxon>Chlorophyta</taxon>
        <taxon>core chlorophytes</taxon>
        <taxon>Trebouxiophyceae</taxon>
        <taxon>Trebouxiophyceae incertae sedis</taxon>
        <taxon>Coccomyxaceae</taxon>
        <taxon>Coccomyxa</taxon>
    </lineage>
</organism>
<dbReference type="PANTHER" id="PTHR46086:SF3">
    <property type="entry name" value="TRIACYLGLYCEROL LIPASE OBL1"/>
    <property type="match status" value="1"/>
</dbReference>
<feature type="region of interest" description="Disordered" evidence="1">
    <location>
        <begin position="301"/>
        <end position="323"/>
    </location>
</feature>
<sequence length="580" mass="65029">MPGRPTIPWPRYSPLAGTAKSAWFLSVLWILHWGSTLELRLLLHILPALLIPLPGILNNVAEEILSCIQGTGQPGIRPEEAHARTGLPNAFADPLRFSVFLLVVVPWRMARSLQRTLLWVCGFSIENKNHALVNYAQVLTKASLLAYEGFHVARGIVERDWAGRTGHFAYRGKLEAAWHFDVISSADRAELAGTGYAPTWAKTTAMLLSIDFEDSGTWAGVAPHKKALILAFRGTDPLSNADWFMDFAATSPNVASRDLTSQVHKGFELALGLETRATTLQPAQDAETSYVLYEDTGSPDGYKARRVPEVDPSRERWPPQRTKGSPFSVITHTILELMQKDESCELHVTGHSLGAALAHLYTAALLVPRQSTWNIDKMDPDRFKMLCTQGQPRVGTYEYNRRLESHLCDHADPRKHRYMRLVNGDDIICRMLPLQVTKLPFIVAEGMWEHSGHLVFLPVKPVTLWPQTQRRVLRMHEQPRSNRLSILWNSVQRALHCTFCYIRRGSAGNATLLRALLQWFSVLSVLPLGLVLLVFPPLTPLAVLLIIVGFLEAGMLQGISDHALDGYLNVIQDSQAYEWE</sequence>
<dbReference type="PANTHER" id="PTHR46086">
    <property type="entry name" value="ALPHA/BETA-HYDROLASES SUPERFAMILY PROTEIN"/>
    <property type="match status" value="1"/>
</dbReference>
<evidence type="ECO:0000313" key="4">
    <source>
        <dbReference type="Proteomes" id="UP001497392"/>
    </source>
</evidence>
<dbReference type="InterPro" id="IPR044819">
    <property type="entry name" value="OBL-like"/>
</dbReference>
<dbReference type="Proteomes" id="UP001497392">
    <property type="component" value="Unassembled WGS sequence"/>
</dbReference>
<protein>
    <submittedName>
        <fullName evidence="3">G8660 protein</fullName>
    </submittedName>
</protein>
<feature type="compositionally biased region" description="Basic and acidic residues" evidence="1">
    <location>
        <begin position="302"/>
        <end position="318"/>
    </location>
</feature>
<dbReference type="EMBL" id="CAXHTA020000015">
    <property type="protein sequence ID" value="CAL5225875.1"/>
    <property type="molecule type" value="Genomic_DNA"/>
</dbReference>
<dbReference type="Gene3D" id="3.40.50.1820">
    <property type="entry name" value="alpha/beta hydrolase"/>
    <property type="match status" value="1"/>
</dbReference>
<gene>
    <name evidence="3" type="primary">g8660</name>
    <name evidence="3" type="ORF">VP750_LOCUS7781</name>
</gene>
<evidence type="ECO:0000256" key="1">
    <source>
        <dbReference type="SAM" id="MobiDB-lite"/>
    </source>
</evidence>
<comment type="caution">
    <text evidence="3">The sequence shown here is derived from an EMBL/GenBank/DDBJ whole genome shotgun (WGS) entry which is preliminary data.</text>
</comment>
<evidence type="ECO:0000259" key="2">
    <source>
        <dbReference type="Pfam" id="PF01764"/>
    </source>
</evidence>
<accession>A0ABP1G0X4</accession>
<dbReference type="Pfam" id="PF01764">
    <property type="entry name" value="Lipase_3"/>
    <property type="match status" value="1"/>
</dbReference>
<evidence type="ECO:0000313" key="3">
    <source>
        <dbReference type="EMBL" id="CAL5225875.1"/>
    </source>
</evidence>
<name>A0ABP1G0X4_9CHLO</name>
<proteinExistence type="predicted"/>
<reference evidence="3 4" key="1">
    <citation type="submission" date="2024-06" db="EMBL/GenBank/DDBJ databases">
        <authorList>
            <person name="Kraege A."/>
            <person name="Thomma B."/>
        </authorList>
    </citation>
    <scope>NUCLEOTIDE SEQUENCE [LARGE SCALE GENOMIC DNA]</scope>
</reference>
<feature type="domain" description="Fungal lipase-type" evidence="2">
    <location>
        <begin position="230"/>
        <end position="433"/>
    </location>
</feature>